<proteinExistence type="predicted"/>
<organism evidence="1 2">
    <name type="scientific">Mycobacterium ulcerans str. Harvey</name>
    <dbReference type="NCBI Taxonomy" id="1299332"/>
    <lineage>
        <taxon>Bacteria</taxon>
        <taxon>Bacillati</taxon>
        <taxon>Actinomycetota</taxon>
        <taxon>Actinomycetes</taxon>
        <taxon>Mycobacteriales</taxon>
        <taxon>Mycobacteriaceae</taxon>
        <taxon>Mycobacterium</taxon>
        <taxon>Mycobacterium ulcerans group</taxon>
    </lineage>
</organism>
<gene>
    <name evidence="1" type="ORF">I551_0191</name>
</gene>
<sequence>MTLWFGTLIALILLIAPGTLIARIAQLSWPIAIAVARR</sequence>
<name>A0ABN0R851_MYCUL</name>
<protein>
    <submittedName>
        <fullName evidence="1">Membrane protein</fullName>
    </submittedName>
</protein>
<evidence type="ECO:0000313" key="2">
    <source>
        <dbReference type="Proteomes" id="UP000020681"/>
    </source>
</evidence>
<dbReference type="EMBL" id="JAOL01000062">
    <property type="protein sequence ID" value="EUA93352.1"/>
    <property type="molecule type" value="Genomic_DNA"/>
</dbReference>
<comment type="caution">
    <text evidence="1">The sequence shown here is derived from an EMBL/GenBank/DDBJ whole genome shotgun (WGS) entry which is preliminary data.</text>
</comment>
<reference evidence="1 2" key="1">
    <citation type="submission" date="2014-01" db="EMBL/GenBank/DDBJ databases">
        <authorList>
            <person name="Dobos K."/>
            <person name="Lenaerts A."/>
            <person name="Ordway D."/>
            <person name="DeGroote M.A."/>
            <person name="Parker T."/>
            <person name="Sizemore C."/>
            <person name="Tallon L.J."/>
            <person name="Sadzewicz L.K."/>
            <person name="Sengamalay N."/>
            <person name="Fraser C.M."/>
            <person name="Hine E."/>
            <person name="Shefchek K.A."/>
            <person name="Das S.P."/>
            <person name="Tettelin H."/>
        </authorList>
    </citation>
    <scope>NUCLEOTIDE SEQUENCE [LARGE SCALE GENOMIC DNA]</scope>
    <source>
        <strain evidence="1 2">Harvey</strain>
    </source>
</reference>
<keyword evidence="2" id="KW-1185">Reference proteome</keyword>
<evidence type="ECO:0000313" key="1">
    <source>
        <dbReference type="EMBL" id="EUA93352.1"/>
    </source>
</evidence>
<dbReference type="Proteomes" id="UP000020681">
    <property type="component" value="Unassembled WGS sequence"/>
</dbReference>
<accession>A0ABN0R851</accession>